<feature type="compositionally biased region" description="Low complexity" evidence="1">
    <location>
        <begin position="1476"/>
        <end position="1489"/>
    </location>
</feature>
<feature type="compositionally biased region" description="Pro residues" evidence="1">
    <location>
        <begin position="2544"/>
        <end position="2553"/>
    </location>
</feature>
<dbReference type="GeneID" id="5719440"/>
<feature type="compositionally biased region" description="Basic residues" evidence="1">
    <location>
        <begin position="2558"/>
        <end position="2574"/>
    </location>
</feature>
<dbReference type="InterPro" id="IPR044840">
    <property type="entry name" value="Nup188"/>
</dbReference>
<dbReference type="Gramene" id="PNW74162">
    <property type="protein sequence ID" value="PNW74162"/>
    <property type="gene ID" value="CHLRE_13g587800v5"/>
</dbReference>
<dbReference type="KEGG" id="cre:CHLRE_13g587800v5"/>
<dbReference type="RefSeq" id="XP_042917674.1">
    <property type="nucleotide sequence ID" value="XM_043069699.1"/>
</dbReference>
<dbReference type="STRING" id="3055.A0A2K3D0V6"/>
<feature type="compositionally biased region" description="Low complexity" evidence="1">
    <location>
        <begin position="284"/>
        <end position="298"/>
    </location>
</feature>
<dbReference type="GO" id="GO:0006405">
    <property type="term" value="P:RNA export from nucleus"/>
    <property type="evidence" value="ECO:0000318"/>
    <property type="project" value="GO_Central"/>
</dbReference>
<feature type="region of interest" description="Disordered" evidence="1">
    <location>
        <begin position="1476"/>
        <end position="1503"/>
    </location>
</feature>
<dbReference type="GO" id="GO:0006606">
    <property type="term" value="P:protein import into nucleus"/>
    <property type="evidence" value="ECO:0000318"/>
    <property type="project" value="GO_Central"/>
</dbReference>
<feature type="region of interest" description="Disordered" evidence="1">
    <location>
        <begin position="273"/>
        <end position="298"/>
    </location>
</feature>
<feature type="region of interest" description="Disordered" evidence="1">
    <location>
        <begin position="1676"/>
        <end position="1699"/>
    </location>
</feature>
<dbReference type="PANTHER" id="PTHR31431:SF1">
    <property type="entry name" value="NUCLEOPORIN NUP188"/>
    <property type="match status" value="1"/>
</dbReference>
<feature type="compositionally biased region" description="Gly residues" evidence="1">
    <location>
        <begin position="1490"/>
        <end position="1503"/>
    </location>
</feature>
<feature type="region of interest" description="Disordered" evidence="1">
    <location>
        <begin position="2320"/>
        <end position="2400"/>
    </location>
</feature>
<feature type="region of interest" description="Disordered" evidence="1">
    <location>
        <begin position="207"/>
        <end position="242"/>
    </location>
</feature>
<protein>
    <submittedName>
        <fullName evidence="2">Uncharacterized protein</fullName>
    </submittedName>
</protein>
<feature type="compositionally biased region" description="Gly residues" evidence="1">
    <location>
        <begin position="2371"/>
        <end position="2390"/>
    </location>
</feature>
<dbReference type="OrthoDB" id="552259at2759"/>
<evidence type="ECO:0000313" key="2">
    <source>
        <dbReference type="EMBL" id="PNW74162.1"/>
    </source>
</evidence>
<dbReference type="Proteomes" id="UP000006906">
    <property type="component" value="Chromosome 13"/>
</dbReference>
<dbReference type="EMBL" id="CM008974">
    <property type="protein sequence ID" value="PNW74162.1"/>
    <property type="molecule type" value="Genomic_DNA"/>
</dbReference>
<proteinExistence type="predicted"/>
<organism evidence="2 3">
    <name type="scientific">Chlamydomonas reinhardtii</name>
    <name type="common">Chlamydomonas smithii</name>
    <dbReference type="NCBI Taxonomy" id="3055"/>
    <lineage>
        <taxon>Eukaryota</taxon>
        <taxon>Viridiplantae</taxon>
        <taxon>Chlorophyta</taxon>
        <taxon>core chlorophytes</taxon>
        <taxon>Chlorophyceae</taxon>
        <taxon>CS clade</taxon>
        <taxon>Chlamydomonadales</taxon>
        <taxon>Chlamydomonadaceae</taxon>
        <taxon>Chlamydomonas</taxon>
    </lineage>
</organism>
<name>A0A2K3D0V6_CHLRE</name>
<feature type="compositionally biased region" description="Gly residues" evidence="1">
    <location>
        <begin position="2346"/>
        <end position="2358"/>
    </location>
</feature>
<dbReference type="InParanoid" id="A0A2K3D0V6"/>
<evidence type="ECO:0000256" key="1">
    <source>
        <dbReference type="SAM" id="MobiDB-lite"/>
    </source>
</evidence>
<keyword evidence="3" id="KW-1185">Reference proteome</keyword>
<dbReference type="ExpressionAtlas" id="A0A2K3D0V6">
    <property type="expression patterns" value="baseline"/>
</dbReference>
<dbReference type="GO" id="GO:0017056">
    <property type="term" value="F:structural constituent of nuclear pore"/>
    <property type="evidence" value="ECO:0000318"/>
    <property type="project" value="GO_Central"/>
</dbReference>
<dbReference type="GO" id="GO:0044611">
    <property type="term" value="C:nuclear pore inner ring"/>
    <property type="evidence" value="ECO:0000318"/>
    <property type="project" value="GO_Central"/>
</dbReference>
<evidence type="ECO:0000313" key="3">
    <source>
        <dbReference type="Proteomes" id="UP000006906"/>
    </source>
</evidence>
<accession>A0A2K3D0V6</accession>
<feature type="compositionally biased region" description="Polar residues" evidence="1">
    <location>
        <begin position="2320"/>
        <end position="2331"/>
    </location>
</feature>
<sequence length="2607" mass="254684">MLLLKRWLKDNAPHLTPEQLPESDPVAVNELLLQVVRYYHSERIVLLKCIQVVMLKAGEPDEAGGLLEDLLSRLTKAGLEEQLHARLRENLEAGAAAITRRLKEAAGGAAGGGAAAGLGTALGAQPAAGAAAGALTTAAAGAAGSMATLKWLSAAHSEMRAQLLAERLELLNCLLLLHEVCGVAAKPERAQALARLLLDRVFPSKAGHHGHGGGAAGSNGTAAPPPYTGDVPAATASSSSFDPNDPAQLCQPLAGLLLLSCLDLPGHVRLANAAAPPTPPSAPPTFGAPQQHSGASGLSGAGSVEALLPLGGRTVDVHNQISQYAAGPGSALLLLAWAGCLRLMDGAYAAAGAAPGSTMVRDLDAAARELEARVAAVGGLSAAGGALAALCGGGAAVGALLLVYRGVGTKALCVLCTAFDLGVDSVDAATYDAVEGLLRLCVAGDARACGELWDEGSAATAPLRALLAAAARLFPASPRHLLRLLRATAASADSARAAYGFLQRHVSLVVLHDAQEPAIRHLGGGEVELAAPLPWNLAPSVPGLELPQGCIGTLCPLPAPLAELRGRRVLVAWDADVSGGGGQSRGQVLLLGRASHCVAALEHCLHHHQPLTHAGDPGLLSDLGDTLALLAELTALEPGLTADLLQQSVTFGPRGHHHHTHHQQQQQAAGATRSWTDVVAGILALGPQLAARMAAEGLDSSSSSDSGGVSALQLLSDAAKLLGAVAAVAPGRVLALLPLLPLFASPAAGLGGGAGLLSGLPASVPLESLASFTVPQGIDAFCGLLPAFSGLQAGLEAPAGRYPLTRALLDLLAGLLARGFAAAAPLPAAALWVLHELLPAHHAWRYAAQEERWGLTAAALRLLRLAVTAGAFVTDPDLTQVTVEALPTAAASYVVAAAAGAIVPYGGGGGGGVSGAVAAAAAAGAGVRGGSVGAVGGGAFASLTPEQLLAAAAPRLHVSTLSAALLKLLLLHGGVLLARCMPPPAEELERLRAEDASRPELPALERSAAELVSLVPPLLAAACAHSQEQPLEEWLLAGGDPPPAAHVASYIAYRESDRDDSQPEGQVSYLALRALLSIAACVSRPVGRSLPGVSLGLAVPSHSAAEACLRQLLAAPDAAAAAHPRHYALAAALAAEAVACHAKLLDALMFPSPLEAEVLGAAAGGGGAGGTPHPQHGGAVVKRAGGAGAAHKVPKTALDGCHIALQHAARFKREAPQVLAAALRLAAALWQQPAAAARALAVLRRSRDVWAGLEAALAPVGAYRAAGVAALPAPGGGADGSAPLESPEAPLGGVDAVEQRWLCEAYALQILTAEAVARARAAAGAAAASGGSDGGAAAPAAGGADAVLDRVVREGTLLRLLQAAAAPAAGAAAGSGPAVVVPQVEAAVGMLQRAAAALYLEMGAGVVAGLWPPPSLGPQEPEPDAVSLAPEIRQELSGVKALLASGGAALYDIQSVHDDLVNGAVAAAHALSSHGGASGSPGAASSPSLGGAGAGAAGGGAGGGGMEDPTLVLGLPPSHPLAQLLSRQPLGAALVSRCNTSAELLAPQPQATAALSAFAASLTAASASSVSAAASAAAYGAATAAVAPCAFAGAAEGCLLSRRRLAALLGPAADTLQAADLAALALGHVSSACAVAEAKLAALQAAASLAAVLARDGRLTPAPGSPGAAAALLDPIPAPASSASNPEPSTPGAGRGTAAAGTSGGVLATAAAVSSAAVGSLLHWCSSPEGRAASQAPDWGLRRLHAHRLAAAMAATRLLLAAVQAARPALLGTAGGGVGGVGGGGASGFATPARTPGLGLGGVYGTPQTRRNPGNGGGGGGGGVAGASGGVAADAAFLALVVSLARQVAGWARVVAAAGLPQCPAVVLGQVTDSLAGSLLLTLQLLPAARADGGALESEAAATDRQQLSSALLSMLPQLCELAAAGGLSPLLAAQLLLESTRHLATHEWLPPLMAHIDLGRHILEAAGRAAAIAAGGAAAVTAAAATAGGQSAAVASLLSLRGGDAAAAAGDVGMLALALAVAQVPEGAQALHDRGILDQVVAAGRHLLSAGGGRLAAFNVVAVTGTGPYRPGVDGTYASTSGAAAALTAAADTAGAYLVPADGGGGGGGGGPAGSGGVWSPVHRQWCTLLQFSSALLRTLGQYVDVEREALDLLLALEPRLLLAVLPPGGDCAQPLTLSGLVELEAALFLLGQLAPYLGGWHLVLPASLVNFRTALSTLLTWLAAPSLAKSFAVDCRPRTPREAALAAMPAPGMPAADGWFRVATAGAAAPPAGGAATFAFAAAAAGGAGGGSGTPGGGSGGGLGSPIPAGVATLGSTSPSIRFSMSRGMSDTLGSLSTPSTPPAGGGAGAAGGGGFSTPPPASRAASGLGLGAAGGATPSGGGGGGGRRLSDSNPAVGSSAAAVPVCSEYSAQVAEKLYACAHHALSFLAATSPQLSEGEAASLGPAWPRPRDLAALLDQCRAAAESLTNYQPPAAGDDGAGPSTPSFFGGASASGASAGGGGGGGGGGGAGAARRSAAVRTLSRVGQMCAQFLSLLGQAAPPHPPPPPPGAGGAHHVHSHHSHHHSYHHLHSGLGQREAAAQDWFASLELSGGLGMGTPAVPAI</sequence>
<feature type="region of interest" description="Disordered" evidence="1">
    <location>
        <begin position="2540"/>
        <end position="2577"/>
    </location>
</feature>
<dbReference type="PANTHER" id="PTHR31431">
    <property type="entry name" value="NUCLEOPORIN NUP188 HOMOLOG"/>
    <property type="match status" value="1"/>
</dbReference>
<gene>
    <name evidence="2" type="ORF">CHLRE_13g587800v5</name>
</gene>
<feature type="region of interest" description="Disordered" evidence="1">
    <location>
        <begin position="2472"/>
        <end position="2495"/>
    </location>
</feature>
<reference evidence="2 3" key="1">
    <citation type="journal article" date="2007" name="Science">
        <title>The Chlamydomonas genome reveals the evolution of key animal and plant functions.</title>
        <authorList>
            <person name="Merchant S.S."/>
            <person name="Prochnik S.E."/>
            <person name="Vallon O."/>
            <person name="Harris E.H."/>
            <person name="Karpowicz S.J."/>
            <person name="Witman G.B."/>
            <person name="Terry A."/>
            <person name="Salamov A."/>
            <person name="Fritz-Laylin L.K."/>
            <person name="Marechal-Drouard L."/>
            <person name="Marshall W.F."/>
            <person name="Qu L.H."/>
            <person name="Nelson D.R."/>
            <person name="Sanderfoot A.A."/>
            <person name="Spalding M.H."/>
            <person name="Kapitonov V.V."/>
            <person name="Ren Q."/>
            <person name="Ferris P."/>
            <person name="Lindquist E."/>
            <person name="Shapiro H."/>
            <person name="Lucas S.M."/>
            <person name="Grimwood J."/>
            <person name="Schmutz J."/>
            <person name="Cardol P."/>
            <person name="Cerutti H."/>
            <person name="Chanfreau G."/>
            <person name="Chen C.L."/>
            <person name="Cognat V."/>
            <person name="Croft M.T."/>
            <person name="Dent R."/>
            <person name="Dutcher S."/>
            <person name="Fernandez E."/>
            <person name="Fukuzawa H."/>
            <person name="Gonzalez-Ballester D."/>
            <person name="Gonzalez-Halphen D."/>
            <person name="Hallmann A."/>
            <person name="Hanikenne M."/>
            <person name="Hippler M."/>
            <person name="Inwood W."/>
            <person name="Jabbari K."/>
            <person name="Kalanon M."/>
            <person name="Kuras R."/>
            <person name="Lefebvre P.A."/>
            <person name="Lemaire S.D."/>
            <person name="Lobanov A.V."/>
            <person name="Lohr M."/>
            <person name="Manuell A."/>
            <person name="Meier I."/>
            <person name="Mets L."/>
            <person name="Mittag M."/>
            <person name="Mittelmeier T."/>
            <person name="Moroney J.V."/>
            <person name="Moseley J."/>
            <person name="Napoli C."/>
            <person name="Nedelcu A.M."/>
            <person name="Niyogi K."/>
            <person name="Novoselov S.V."/>
            <person name="Paulsen I.T."/>
            <person name="Pazour G."/>
            <person name="Purton S."/>
            <person name="Ral J.P."/>
            <person name="Riano-Pachon D.M."/>
            <person name="Riekhof W."/>
            <person name="Rymarquis L."/>
            <person name="Schroda M."/>
            <person name="Stern D."/>
            <person name="Umen J."/>
            <person name="Willows R."/>
            <person name="Wilson N."/>
            <person name="Zimmer S.L."/>
            <person name="Allmer J."/>
            <person name="Balk J."/>
            <person name="Bisova K."/>
            <person name="Chen C.J."/>
            <person name="Elias M."/>
            <person name="Gendler K."/>
            <person name="Hauser C."/>
            <person name="Lamb M.R."/>
            <person name="Ledford H."/>
            <person name="Long J.C."/>
            <person name="Minagawa J."/>
            <person name="Page M.D."/>
            <person name="Pan J."/>
            <person name="Pootakham W."/>
            <person name="Roje S."/>
            <person name="Rose A."/>
            <person name="Stahlberg E."/>
            <person name="Terauchi A.M."/>
            <person name="Yang P."/>
            <person name="Ball S."/>
            <person name="Bowler C."/>
            <person name="Dieckmann C.L."/>
            <person name="Gladyshev V.N."/>
            <person name="Green P."/>
            <person name="Jorgensen R."/>
            <person name="Mayfield S."/>
            <person name="Mueller-Roeber B."/>
            <person name="Rajamani S."/>
            <person name="Sayre R.T."/>
            <person name="Brokstein P."/>
            <person name="Dubchak I."/>
            <person name="Goodstein D."/>
            <person name="Hornick L."/>
            <person name="Huang Y.W."/>
            <person name="Jhaveri J."/>
            <person name="Luo Y."/>
            <person name="Martinez D."/>
            <person name="Ngau W.C."/>
            <person name="Otillar B."/>
            <person name="Poliakov A."/>
            <person name="Porter A."/>
            <person name="Szajkowski L."/>
            <person name="Werner G."/>
            <person name="Zhou K."/>
            <person name="Grigoriev I.V."/>
            <person name="Rokhsar D.S."/>
            <person name="Grossman A.R."/>
        </authorList>
    </citation>
    <scope>NUCLEOTIDE SEQUENCE [LARGE SCALE GENOMIC DNA]</scope>
    <source>
        <strain evidence="3">CC-503</strain>
    </source>
</reference>